<protein>
    <submittedName>
        <fullName evidence="1">Uncharacterized protein</fullName>
    </submittedName>
</protein>
<reference evidence="1" key="4">
    <citation type="submission" date="2019-03" db="UniProtKB">
        <authorList>
            <consortium name="EnsemblPlants"/>
        </authorList>
    </citation>
    <scope>IDENTIFICATION</scope>
</reference>
<reference evidence="1" key="5">
    <citation type="journal article" date="2021" name="G3 (Bethesda)">
        <title>Aegilops tauschii genome assembly Aet v5.0 features greater sequence contiguity and improved annotation.</title>
        <authorList>
            <person name="Wang L."/>
            <person name="Zhu T."/>
            <person name="Rodriguez J.C."/>
            <person name="Deal K.R."/>
            <person name="Dubcovsky J."/>
            <person name="McGuire P.E."/>
            <person name="Lux T."/>
            <person name="Spannagl M."/>
            <person name="Mayer K.F.X."/>
            <person name="Baldrich P."/>
            <person name="Meyers B.C."/>
            <person name="Huo N."/>
            <person name="Gu Y.Q."/>
            <person name="Zhou H."/>
            <person name="Devos K.M."/>
            <person name="Bennetzen J.L."/>
            <person name="Unver T."/>
            <person name="Budak H."/>
            <person name="Gulick P.J."/>
            <person name="Galiba G."/>
            <person name="Kalapos B."/>
            <person name="Nelson D.R."/>
            <person name="Li P."/>
            <person name="You F.M."/>
            <person name="Luo M.C."/>
            <person name="Dvorak J."/>
        </authorList>
    </citation>
    <scope>NUCLEOTIDE SEQUENCE [LARGE SCALE GENOMIC DNA]</scope>
    <source>
        <strain evidence="1">cv. AL8/78</strain>
    </source>
</reference>
<reference evidence="2" key="1">
    <citation type="journal article" date="2014" name="Science">
        <title>Ancient hybridizations among the ancestral genomes of bread wheat.</title>
        <authorList>
            <consortium name="International Wheat Genome Sequencing Consortium,"/>
            <person name="Marcussen T."/>
            <person name="Sandve S.R."/>
            <person name="Heier L."/>
            <person name="Spannagl M."/>
            <person name="Pfeifer M."/>
            <person name="Jakobsen K.S."/>
            <person name="Wulff B.B."/>
            <person name="Steuernagel B."/>
            <person name="Mayer K.F."/>
            <person name="Olsen O.A."/>
        </authorList>
    </citation>
    <scope>NUCLEOTIDE SEQUENCE [LARGE SCALE GENOMIC DNA]</scope>
    <source>
        <strain evidence="2">cv. AL8/78</strain>
    </source>
</reference>
<name>A0A452ZHJ2_AEGTS</name>
<proteinExistence type="predicted"/>
<keyword evidence="2" id="KW-1185">Reference proteome</keyword>
<sequence length="53" mass="5731">MTPHVQAAKCSSIGCKLESNSQNMLCYLFDSSINSSVVYLRQFLGAALISESS</sequence>
<dbReference type="AlphaFoldDB" id="A0A452ZHJ2"/>
<reference evidence="2" key="2">
    <citation type="journal article" date="2017" name="Nat. Plants">
        <title>The Aegilops tauschii genome reveals multiple impacts of transposons.</title>
        <authorList>
            <person name="Zhao G."/>
            <person name="Zou C."/>
            <person name="Li K."/>
            <person name="Wang K."/>
            <person name="Li T."/>
            <person name="Gao L."/>
            <person name="Zhang X."/>
            <person name="Wang H."/>
            <person name="Yang Z."/>
            <person name="Liu X."/>
            <person name="Jiang W."/>
            <person name="Mao L."/>
            <person name="Kong X."/>
            <person name="Jiao Y."/>
            <person name="Jia J."/>
        </authorList>
    </citation>
    <scope>NUCLEOTIDE SEQUENCE [LARGE SCALE GENOMIC DNA]</scope>
    <source>
        <strain evidence="2">cv. AL8/78</strain>
    </source>
</reference>
<dbReference type="Gramene" id="AET1Gv20784800.7">
    <property type="protein sequence ID" value="AET1Gv20784800.7"/>
    <property type="gene ID" value="AET1Gv20784800"/>
</dbReference>
<evidence type="ECO:0000313" key="2">
    <source>
        <dbReference type="Proteomes" id="UP000015105"/>
    </source>
</evidence>
<dbReference type="EnsemblPlants" id="AET1Gv20784800.7">
    <property type="protein sequence ID" value="AET1Gv20784800.7"/>
    <property type="gene ID" value="AET1Gv20784800"/>
</dbReference>
<accession>A0A452ZHJ2</accession>
<evidence type="ECO:0000313" key="1">
    <source>
        <dbReference type="EnsemblPlants" id="AET1Gv20784800.7"/>
    </source>
</evidence>
<reference evidence="1" key="3">
    <citation type="journal article" date="2017" name="Nature">
        <title>Genome sequence of the progenitor of the wheat D genome Aegilops tauschii.</title>
        <authorList>
            <person name="Luo M.C."/>
            <person name="Gu Y.Q."/>
            <person name="Puiu D."/>
            <person name="Wang H."/>
            <person name="Twardziok S.O."/>
            <person name="Deal K.R."/>
            <person name="Huo N."/>
            <person name="Zhu T."/>
            <person name="Wang L."/>
            <person name="Wang Y."/>
            <person name="McGuire P.E."/>
            <person name="Liu S."/>
            <person name="Long H."/>
            <person name="Ramasamy R.K."/>
            <person name="Rodriguez J.C."/>
            <person name="Van S.L."/>
            <person name="Yuan L."/>
            <person name="Wang Z."/>
            <person name="Xia Z."/>
            <person name="Xiao L."/>
            <person name="Anderson O.D."/>
            <person name="Ouyang S."/>
            <person name="Liang Y."/>
            <person name="Zimin A.V."/>
            <person name="Pertea G."/>
            <person name="Qi P."/>
            <person name="Bennetzen J.L."/>
            <person name="Dai X."/>
            <person name="Dawson M.W."/>
            <person name="Muller H.G."/>
            <person name="Kugler K."/>
            <person name="Rivarola-Duarte L."/>
            <person name="Spannagl M."/>
            <person name="Mayer K.F.X."/>
            <person name="Lu F.H."/>
            <person name="Bevan M.W."/>
            <person name="Leroy P."/>
            <person name="Li P."/>
            <person name="You F.M."/>
            <person name="Sun Q."/>
            <person name="Liu Z."/>
            <person name="Lyons E."/>
            <person name="Wicker T."/>
            <person name="Salzberg S.L."/>
            <person name="Devos K.M."/>
            <person name="Dvorak J."/>
        </authorList>
    </citation>
    <scope>NUCLEOTIDE SEQUENCE [LARGE SCALE GENOMIC DNA]</scope>
    <source>
        <strain evidence="1">cv. AL8/78</strain>
    </source>
</reference>
<organism evidence="1 2">
    <name type="scientific">Aegilops tauschii subsp. strangulata</name>
    <name type="common">Goatgrass</name>
    <dbReference type="NCBI Taxonomy" id="200361"/>
    <lineage>
        <taxon>Eukaryota</taxon>
        <taxon>Viridiplantae</taxon>
        <taxon>Streptophyta</taxon>
        <taxon>Embryophyta</taxon>
        <taxon>Tracheophyta</taxon>
        <taxon>Spermatophyta</taxon>
        <taxon>Magnoliopsida</taxon>
        <taxon>Liliopsida</taxon>
        <taxon>Poales</taxon>
        <taxon>Poaceae</taxon>
        <taxon>BOP clade</taxon>
        <taxon>Pooideae</taxon>
        <taxon>Triticodae</taxon>
        <taxon>Triticeae</taxon>
        <taxon>Triticinae</taxon>
        <taxon>Aegilops</taxon>
    </lineage>
</organism>
<dbReference type="Proteomes" id="UP000015105">
    <property type="component" value="Chromosome 1D"/>
</dbReference>